<evidence type="ECO:0000313" key="2">
    <source>
        <dbReference type="Proteomes" id="UP001589797"/>
    </source>
</evidence>
<evidence type="ECO:0000313" key="1">
    <source>
        <dbReference type="EMBL" id="MFC0261447.1"/>
    </source>
</evidence>
<dbReference type="EMBL" id="JBHLWI010000004">
    <property type="protein sequence ID" value="MFC0261447.1"/>
    <property type="molecule type" value="Genomic_DNA"/>
</dbReference>
<keyword evidence="2" id="KW-1185">Reference proteome</keyword>
<dbReference type="Proteomes" id="UP001589797">
    <property type="component" value="Unassembled WGS sequence"/>
</dbReference>
<reference evidence="1 2" key="1">
    <citation type="submission" date="2024-09" db="EMBL/GenBank/DDBJ databases">
        <authorList>
            <person name="Sun Q."/>
            <person name="Mori K."/>
        </authorList>
    </citation>
    <scope>NUCLEOTIDE SEQUENCE [LARGE SCALE GENOMIC DNA]</scope>
    <source>
        <strain evidence="1 2">CCM 7650</strain>
    </source>
</reference>
<dbReference type="Pfam" id="PF19458">
    <property type="entry name" value="DUF5995"/>
    <property type="match status" value="1"/>
</dbReference>
<accession>A0ABV6FP81</accession>
<gene>
    <name evidence="1" type="ORF">ACFFIP_02050</name>
</gene>
<protein>
    <submittedName>
        <fullName evidence="1">DUF5995 family protein</fullName>
    </submittedName>
</protein>
<proteinExistence type="predicted"/>
<dbReference type="RefSeq" id="WP_382385896.1">
    <property type="nucleotide sequence ID" value="NZ_JBHLWI010000004.1"/>
</dbReference>
<comment type="caution">
    <text evidence="1">The sequence shown here is derived from an EMBL/GenBank/DDBJ whole genome shotgun (WGS) entry which is preliminary data.</text>
</comment>
<sequence length="230" mass="26974">METINNLLQRMTKESTDWESSGDRRHVFLQCYTLMSRNMYVSIEEKHFSDPLWVSTLLVRFSDYYFEALDLYHSGHPHVPSVWKQAHDASKNPETHVLQNLLLGVNAHINYDLPLALYDCMEQEWISADPDKRTRRKNDHELVNQVIANSIDAVQDNIIKPLSPSLAILDKLMGRMDEWLLSKMIVSWRSDVWNVSQLLLDAKSPDVREEIRQRQELQVLKRGEQLLNLF</sequence>
<name>A0ABV6FP81_9BACT</name>
<organism evidence="1 2">
    <name type="scientific">Fontibacter flavus</name>
    <dbReference type="NCBI Taxonomy" id="654838"/>
    <lineage>
        <taxon>Bacteria</taxon>
        <taxon>Pseudomonadati</taxon>
        <taxon>Bacteroidota</taxon>
        <taxon>Cytophagia</taxon>
        <taxon>Cytophagales</taxon>
        <taxon>Cyclobacteriaceae</taxon>
        <taxon>Fontibacter</taxon>
    </lineage>
</organism>
<dbReference type="InterPro" id="IPR046037">
    <property type="entry name" value="DUF5995"/>
</dbReference>